<evidence type="ECO:0000256" key="2">
    <source>
        <dbReference type="SAM" id="Phobius"/>
    </source>
</evidence>
<feature type="transmembrane region" description="Helical" evidence="2">
    <location>
        <begin position="53"/>
        <end position="72"/>
    </location>
</feature>
<keyword evidence="2" id="KW-0812">Transmembrane</keyword>
<dbReference type="InterPro" id="IPR007572">
    <property type="entry name" value="Uncharacterised_Ycf20"/>
</dbReference>
<keyword evidence="3" id="KW-0934">Plastid</keyword>
<dbReference type="GeneID" id="69223287"/>
<keyword evidence="3" id="KW-0150">Chloroplast</keyword>
<organism evidence="3">
    <name type="scientific">Nephroselmis pyriformis</name>
    <dbReference type="NCBI Taxonomy" id="156128"/>
    <lineage>
        <taxon>Eukaryota</taxon>
        <taxon>Viridiplantae</taxon>
        <taxon>Chlorophyta</taxon>
        <taxon>Nephroselmidophyceae</taxon>
        <taxon>Nephroselmidales</taxon>
        <taxon>Nephroselmidaceae</taxon>
        <taxon>Nephroselmis</taxon>
    </lineage>
</organism>
<dbReference type="EMBL" id="MW077730">
    <property type="protein sequence ID" value="QSV37321.1"/>
    <property type="molecule type" value="Genomic_DNA"/>
</dbReference>
<dbReference type="Pfam" id="PF04483">
    <property type="entry name" value="DUF565"/>
    <property type="match status" value="1"/>
</dbReference>
<proteinExistence type="inferred from homology"/>
<name>A0A8A2H8V4_9CHLO</name>
<accession>A0A8A2H8V4</accession>
<feature type="transmembrane region" description="Helical" evidence="2">
    <location>
        <begin position="26"/>
        <end position="47"/>
    </location>
</feature>
<protein>
    <submittedName>
        <fullName evidence="3">Hypothetical chloroplast RF20</fullName>
    </submittedName>
</protein>
<evidence type="ECO:0000313" key="3">
    <source>
        <dbReference type="EMBL" id="QSV37321.1"/>
    </source>
</evidence>
<reference evidence="3" key="1">
    <citation type="journal article" date="2021" name="Mitochondrial DNA Part B Resour">
        <title>A gene-rich and compact chloroplast genome of the green alga Nephroselmis pyriformis (N.Carter) Ettl 1982 from the shores of Mersin (Eastern Mediterranean Sea).</title>
        <authorList>
            <person name="Gastineau R."/>
            <person name="Konucu M."/>
            <person name="Tekdal D."/>
            <person name="Lemieux C."/>
            <person name="Turmel M."/>
            <person name="Witkowski A."/>
            <person name="Eker-Develi E."/>
        </authorList>
    </citation>
    <scope>NUCLEOTIDE SEQUENCE</scope>
    <source>
        <strain evidence="3">MED1</strain>
    </source>
</reference>
<sequence>METRLIQYMRKTSAELWRNWQARSRLGALSLASVLVGFTVGNLLSTMLGENRWSGSMILAIVIGIEAFNALLRGGAAKNLRPSPFLQLAQYFKTGILFGLFVDAFKVGS</sequence>
<comment type="similarity">
    <text evidence="1">Belongs to the ycf20 family.</text>
</comment>
<gene>
    <name evidence="3" type="primary">ycf20</name>
</gene>
<dbReference type="AlphaFoldDB" id="A0A8A2H8V4"/>
<geneLocation type="chloroplast" evidence="3"/>
<keyword evidence="2" id="KW-1133">Transmembrane helix</keyword>
<dbReference type="RefSeq" id="YP_010231252.1">
    <property type="nucleotide sequence ID" value="NC_059722.1"/>
</dbReference>
<evidence type="ECO:0000256" key="1">
    <source>
        <dbReference type="ARBA" id="ARBA00009846"/>
    </source>
</evidence>
<keyword evidence="2" id="KW-0472">Membrane</keyword>